<feature type="non-terminal residue" evidence="12">
    <location>
        <position position="1"/>
    </location>
</feature>
<comment type="subcellular location">
    <subcellularLocation>
        <location evidence="1">Membrane</location>
        <topology evidence="1">Multi-pass membrane protein</topology>
    </subcellularLocation>
</comment>
<sequence length="220" mass="24364">KAETAAGVKLLLHDREEIPRVAELGFAVATGTHTFVGVQLMAVKNLPKPHGTCLSETSPFFKKYSPNACQLACMTNFVDSLCGCRHIYMPHNEGNPVVCSLEGYISCLGHGMASVNEFVRDKCKCPAPCDYVLYSPLISYASISTFTMNKLLAPASVSPLRRRYLQARETTTRMDNTNFRHFTQLTSELRVSFRDLQAAFSKGVQNGLLNQHVILKTISN</sequence>
<evidence type="ECO:0000256" key="11">
    <source>
        <dbReference type="RuleBase" id="RU000679"/>
    </source>
</evidence>
<evidence type="ECO:0000256" key="4">
    <source>
        <dbReference type="ARBA" id="ARBA00022692"/>
    </source>
</evidence>
<evidence type="ECO:0000256" key="2">
    <source>
        <dbReference type="ARBA" id="ARBA00022448"/>
    </source>
</evidence>
<keyword evidence="5" id="KW-1133">Transmembrane helix</keyword>
<proteinExistence type="inferred from homology"/>
<dbReference type="GO" id="GO:0015280">
    <property type="term" value="F:ligand-gated sodium channel activity"/>
    <property type="evidence" value="ECO:0007669"/>
    <property type="project" value="TreeGrafter"/>
</dbReference>
<keyword evidence="2 11" id="KW-0813">Transport</keyword>
<evidence type="ECO:0000256" key="9">
    <source>
        <dbReference type="ARBA" id="ARBA00023201"/>
    </source>
</evidence>
<dbReference type="AlphaFoldDB" id="A0A0B6Z7H5"/>
<keyword evidence="7 11" id="KW-0406">Ion transport</keyword>
<keyword evidence="9 11" id="KW-0739">Sodium transport</keyword>
<dbReference type="Gene3D" id="1.10.287.820">
    <property type="entry name" value="Acid-sensing ion channel domain"/>
    <property type="match status" value="1"/>
</dbReference>
<gene>
    <name evidence="12" type="primary">ORF49100</name>
</gene>
<dbReference type="InterPro" id="IPR001873">
    <property type="entry name" value="ENaC"/>
</dbReference>
<feature type="non-terminal residue" evidence="12">
    <location>
        <position position="220"/>
    </location>
</feature>
<dbReference type="Pfam" id="PF00858">
    <property type="entry name" value="ASC"/>
    <property type="match status" value="1"/>
</dbReference>
<keyword evidence="4 11" id="KW-0812">Transmembrane</keyword>
<dbReference type="EMBL" id="HACG01016805">
    <property type="protein sequence ID" value="CEK63670.1"/>
    <property type="molecule type" value="Transcribed_RNA"/>
</dbReference>
<keyword evidence="10 11" id="KW-0407">Ion channel</keyword>
<evidence type="ECO:0000256" key="7">
    <source>
        <dbReference type="ARBA" id="ARBA00023065"/>
    </source>
</evidence>
<name>A0A0B6Z7H5_9EUPU</name>
<evidence type="ECO:0000256" key="1">
    <source>
        <dbReference type="ARBA" id="ARBA00004141"/>
    </source>
</evidence>
<keyword evidence="6" id="KW-0915">Sodium</keyword>
<evidence type="ECO:0000256" key="6">
    <source>
        <dbReference type="ARBA" id="ARBA00023053"/>
    </source>
</evidence>
<reference evidence="12" key="1">
    <citation type="submission" date="2014-12" db="EMBL/GenBank/DDBJ databases">
        <title>Insight into the proteome of Arion vulgaris.</title>
        <authorList>
            <person name="Aradska J."/>
            <person name="Bulat T."/>
            <person name="Smidak R."/>
            <person name="Sarate P."/>
            <person name="Gangsoo J."/>
            <person name="Sialana F."/>
            <person name="Bilban M."/>
            <person name="Lubec G."/>
        </authorList>
    </citation>
    <scope>NUCLEOTIDE SEQUENCE</scope>
    <source>
        <tissue evidence="12">Skin</tissue>
    </source>
</reference>
<evidence type="ECO:0000256" key="8">
    <source>
        <dbReference type="ARBA" id="ARBA00023136"/>
    </source>
</evidence>
<protein>
    <submittedName>
        <fullName evidence="12">Uncharacterized protein</fullName>
    </submittedName>
</protein>
<evidence type="ECO:0000256" key="5">
    <source>
        <dbReference type="ARBA" id="ARBA00022989"/>
    </source>
</evidence>
<dbReference type="PRINTS" id="PR01078">
    <property type="entry name" value="AMINACHANNEL"/>
</dbReference>
<evidence type="ECO:0000256" key="10">
    <source>
        <dbReference type="ARBA" id="ARBA00023303"/>
    </source>
</evidence>
<comment type="similarity">
    <text evidence="11">Belongs to the amiloride-sensitive sodium channel (TC 1.A.6) family.</text>
</comment>
<dbReference type="PANTHER" id="PTHR11690">
    <property type="entry name" value="AMILORIDE-SENSITIVE SODIUM CHANNEL-RELATED"/>
    <property type="match status" value="1"/>
</dbReference>
<organism evidence="12">
    <name type="scientific">Arion vulgaris</name>
    <dbReference type="NCBI Taxonomy" id="1028688"/>
    <lineage>
        <taxon>Eukaryota</taxon>
        <taxon>Metazoa</taxon>
        <taxon>Spiralia</taxon>
        <taxon>Lophotrochozoa</taxon>
        <taxon>Mollusca</taxon>
        <taxon>Gastropoda</taxon>
        <taxon>Heterobranchia</taxon>
        <taxon>Euthyneura</taxon>
        <taxon>Panpulmonata</taxon>
        <taxon>Eupulmonata</taxon>
        <taxon>Stylommatophora</taxon>
        <taxon>Helicina</taxon>
        <taxon>Arionoidea</taxon>
        <taxon>Arionidae</taxon>
        <taxon>Arion</taxon>
    </lineage>
</organism>
<keyword evidence="8" id="KW-0472">Membrane</keyword>
<evidence type="ECO:0000313" key="12">
    <source>
        <dbReference type="EMBL" id="CEK63670.1"/>
    </source>
</evidence>
<dbReference type="GO" id="GO:0005886">
    <property type="term" value="C:plasma membrane"/>
    <property type="evidence" value="ECO:0007669"/>
    <property type="project" value="TreeGrafter"/>
</dbReference>
<evidence type="ECO:0000256" key="3">
    <source>
        <dbReference type="ARBA" id="ARBA00022461"/>
    </source>
</evidence>
<keyword evidence="3 11" id="KW-0894">Sodium channel</keyword>
<accession>A0A0B6Z7H5</accession>